<evidence type="ECO:0000313" key="3">
    <source>
        <dbReference type="Proteomes" id="UP000499080"/>
    </source>
</evidence>
<name>A0A4Y2QFB4_ARAVE</name>
<evidence type="ECO:0000313" key="2">
    <source>
        <dbReference type="EMBL" id="GBN62359.1"/>
    </source>
</evidence>
<comment type="caution">
    <text evidence="2">The sequence shown here is derived from an EMBL/GenBank/DDBJ whole genome shotgun (WGS) entry which is preliminary data.</text>
</comment>
<dbReference type="EMBL" id="BGPR01013811">
    <property type="protein sequence ID" value="GBN62359.1"/>
    <property type="molecule type" value="Genomic_DNA"/>
</dbReference>
<feature type="chain" id="PRO_5021508046" evidence="1">
    <location>
        <begin position="23"/>
        <end position="150"/>
    </location>
</feature>
<keyword evidence="1" id="KW-0732">Signal</keyword>
<organism evidence="2 3">
    <name type="scientific">Araneus ventricosus</name>
    <name type="common">Orbweaver spider</name>
    <name type="synonym">Epeira ventricosa</name>
    <dbReference type="NCBI Taxonomy" id="182803"/>
    <lineage>
        <taxon>Eukaryota</taxon>
        <taxon>Metazoa</taxon>
        <taxon>Ecdysozoa</taxon>
        <taxon>Arthropoda</taxon>
        <taxon>Chelicerata</taxon>
        <taxon>Arachnida</taxon>
        <taxon>Araneae</taxon>
        <taxon>Araneomorphae</taxon>
        <taxon>Entelegynae</taxon>
        <taxon>Araneoidea</taxon>
        <taxon>Araneidae</taxon>
        <taxon>Araneus</taxon>
    </lineage>
</organism>
<dbReference type="Proteomes" id="UP000499080">
    <property type="component" value="Unassembled WGS sequence"/>
</dbReference>
<proteinExistence type="predicted"/>
<reference evidence="2 3" key="1">
    <citation type="journal article" date="2019" name="Sci. Rep.">
        <title>Orb-weaving spider Araneus ventricosus genome elucidates the spidroin gene catalogue.</title>
        <authorList>
            <person name="Kono N."/>
            <person name="Nakamura H."/>
            <person name="Ohtoshi R."/>
            <person name="Moran D.A.P."/>
            <person name="Shinohara A."/>
            <person name="Yoshida Y."/>
            <person name="Fujiwara M."/>
            <person name="Mori M."/>
            <person name="Tomita M."/>
            <person name="Arakawa K."/>
        </authorList>
    </citation>
    <scope>NUCLEOTIDE SEQUENCE [LARGE SCALE GENOMIC DNA]</scope>
</reference>
<protein>
    <submittedName>
        <fullName evidence="2">Uncharacterized protein</fullName>
    </submittedName>
</protein>
<dbReference type="AlphaFoldDB" id="A0A4Y2QFB4"/>
<accession>A0A4Y2QFB4</accession>
<gene>
    <name evidence="2" type="ORF">AVEN_244227_1</name>
</gene>
<keyword evidence="3" id="KW-1185">Reference proteome</keyword>
<evidence type="ECO:0000256" key="1">
    <source>
        <dbReference type="SAM" id="SignalP"/>
    </source>
</evidence>
<sequence length="150" mass="16998">MQAVSEISSSLFICLILTCVEPRHIEPRSDVEDGTRVGIPVSKFPHHTSGRAFDPLRMNDLGCNGPPYTTDLLWNRVTNLGPSGLEVETLPLGHRGLYRWLRVARVKKKERNTLYFLFTYPVHEKGRKSTSFKFLNSILPPRARVLPAPT</sequence>
<feature type="signal peptide" evidence="1">
    <location>
        <begin position="1"/>
        <end position="22"/>
    </location>
</feature>